<protein>
    <recommendedName>
        <fullName evidence="6">MARVEL domain-containing protein</fullName>
    </recommendedName>
</protein>
<dbReference type="PANTHER" id="PTHR28165:SF2">
    <property type="entry name" value="MARVEL DOMAIN-CONTAINING PROTEIN"/>
    <property type="match status" value="1"/>
</dbReference>
<feature type="transmembrane region" description="Helical" evidence="5">
    <location>
        <begin position="153"/>
        <end position="172"/>
    </location>
</feature>
<reference evidence="7 8" key="1">
    <citation type="submission" date="2018-06" db="EMBL/GenBank/DDBJ databases">
        <title>Complete Genomes of Monosporascus.</title>
        <authorList>
            <person name="Robinson A.J."/>
            <person name="Natvig D.O."/>
        </authorList>
    </citation>
    <scope>NUCLEOTIDE SEQUENCE [LARGE SCALE GENOMIC DNA]</scope>
    <source>
        <strain evidence="7 8">CBS 110550</strain>
    </source>
</reference>
<keyword evidence="2 5" id="KW-0812">Transmembrane</keyword>
<evidence type="ECO:0000313" key="7">
    <source>
        <dbReference type="EMBL" id="RYP10710.1"/>
    </source>
</evidence>
<dbReference type="AlphaFoldDB" id="A0A4Q4TYH6"/>
<evidence type="ECO:0000313" key="8">
    <source>
        <dbReference type="Proteomes" id="UP000293360"/>
    </source>
</evidence>
<dbReference type="EMBL" id="QJNU01000014">
    <property type="protein sequence ID" value="RYP10710.1"/>
    <property type="molecule type" value="Genomic_DNA"/>
</dbReference>
<dbReference type="Pfam" id="PF01284">
    <property type="entry name" value="MARVEL"/>
    <property type="match status" value="1"/>
</dbReference>
<dbReference type="InterPro" id="IPR052649">
    <property type="entry name" value="NCE102-like"/>
</dbReference>
<evidence type="ECO:0000259" key="6">
    <source>
        <dbReference type="Pfam" id="PF01284"/>
    </source>
</evidence>
<dbReference type="PANTHER" id="PTHR28165">
    <property type="entry name" value="NON-CLASSICAL EXPORT PROTEIN 2-RELATED"/>
    <property type="match status" value="1"/>
</dbReference>
<dbReference type="GO" id="GO:0032126">
    <property type="term" value="C:eisosome"/>
    <property type="evidence" value="ECO:0007669"/>
    <property type="project" value="TreeGrafter"/>
</dbReference>
<dbReference type="InterPro" id="IPR008253">
    <property type="entry name" value="Marvel"/>
</dbReference>
<feature type="transmembrane region" description="Helical" evidence="5">
    <location>
        <begin position="7"/>
        <end position="27"/>
    </location>
</feature>
<dbReference type="GO" id="GO:0072659">
    <property type="term" value="P:protein localization to plasma membrane"/>
    <property type="evidence" value="ECO:0007669"/>
    <property type="project" value="TreeGrafter"/>
</dbReference>
<accession>A0A4Q4TYH6</accession>
<dbReference type="GO" id="GO:0005886">
    <property type="term" value="C:plasma membrane"/>
    <property type="evidence" value="ECO:0007669"/>
    <property type="project" value="TreeGrafter"/>
</dbReference>
<organism evidence="7 8">
    <name type="scientific">Monosporascus ibericus</name>
    <dbReference type="NCBI Taxonomy" id="155417"/>
    <lineage>
        <taxon>Eukaryota</taxon>
        <taxon>Fungi</taxon>
        <taxon>Dikarya</taxon>
        <taxon>Ascomycota</taxon>
        <taxon>Pezizomycotina</taxon>
        <taxon>Sordariomycetes</taxon>
        <taxon>Xylariomycetidae</taxon>
        <taxon>Xylariales</taxon>
        <taxon>Xylariales incertae sedis</taxon>
        <taxon>Monosporascus</taxon>
    </lineage>
</organism>
<keyword evidence="4 5" id="KW-0472">Membrane</keyword>
<dbReference type="STRING" id="155417.A0A4Q4TYH6"/>
<evidence type="ECO:0000256" key="4">
    <source>
        <dbReference type="ARBA" id="ARBA00023136"/>
    </source>
</evidence>
<keyword evidence="3 5" id="KW-1133">Transmembrane helix</keyword>
<feature type="domain" description="MARVEL" evidence="6">
    <location>
        <begin position="7"/>
        <end position="167"/>
    </location>
</feature>
<evidence type="ECO:0000256" key="2">
    <source>
        <dbReference type="ARBA" id="ARBA00022692"/>
    </source>
</evidence>
<dbReference type="GO" id="GO:0070941">
    <property type="term" value="P:eisosome assembly"/>
    <property type="evidence" value="ECO:0007669"/>
    <property type="project" value="TreeGrafter"/>
</dbReference>
<name>A0A4Q4TYH6_9PEZI</name>
<comment type="subcellular location">
    <subcellularLocation>
        <location evidence="1">Membrane</location>
        <topology evidence="1">Multi-pass membrane protein</topology>
    </subcellularLocation>
</comment>
<keyword evidence="8" id="KW-1185">Reference proteome</keyword>
<sequence>MLGIGALVVRALLLISGVVVLGLSIGLANHQVVESVPPVTSFSGFVGAFGLIVTVLGLLSIRFEKIPVKVVIAADALSAVFYIAAGIALSVALKSVPSCSADDPLSFALRSENRVLNGGCEQIDGRLWCYSGDGNSGEDFTPGRCKRARADNVFEYFGFILTIAITVIAYLGHRRRGTTTTYV</sequence>
<feature type="transmembrane region" description="Helical" evidence="5">
    <location>
        <begin position="71"/>
        <end position="93"/>
    </location>
</feature>
<evidence type="ECO:0000256" key="5">
    <source>
        <dbReference type="SAM" id="Phobius"/>
    </source>
</evidence>
<evidence type="ECO:0000256" key="1">
    <source>
        <dbReference type="ARBA" id="ARBA00004141"/>
    </source>
</evidence>
<proteinExistence type="predicted"/>
<comment type="caution">
    <text evidence="7">The sequence shown here is derived from an EMBL/GenBank/DDBJ whole genome shotgun (WGS) entry which is preliminary data.</text>
</comment>
<dbReference type="OrthoDB" id="2017497at2759"/>
<evidence type="ECO:0000256" key="3">
    <source>
        <dbReference type="ARBA" id="ARBA00022989"/>
    </source>
</evidence>
<dbReference type="Proteomes" id="UP000293360">
    <property type="component" value="Unassembled WGS sequence"/>
</dbReference>
<gene>
    <name evidence="7" type="ORF">DL764_000500</name>
</gene>
<feature type="transmembrane region" description="Helical" evidence="5">
    <location>
        <begin position="39"/>
        <end position="59"/>
    </location>
</feature>